<reference evidence="5 6" key="1">
    <citation type="submission" date="2019-08" db="EMBL/GenBank/DDBJ databases">
        <title>In-depth cultivation of the pig gut microbiome towards novel bacterial diversity and tailored functional studies.</title>
        <authorList>
            <person name="Wylensek D."/>
            <person name="Hitch T.C.A."/>
            <person name="Clavel T."/>
        </authorList>
    </citation>
    <scope>NUCLEOTIDE SEQUENCE [LARGE SCALE GENOMIC DNA]</scope>
    <source>
        <strain evidence="5 6">Oil+RF-744-WCA-WT-11</strain>
    </source>
</reference>
<evidence type="ECO:0000259" key="3">
    <source>
        <dbReference type="Pfam" id="PF20446"/>
    </source>
</evidence>
<dbReference type="Pfam" id="PF21117">
    <property type="entry name" value="MRB1590_C"/>
    <property type="match status" value="1"/>
</dbReference>
<dbReference type="RefSeq" id="WP_154521338.1">
    <property type="nucleotide sequence ID" value="NZ_VULZ01000001.1"/>
</dbReference>
<evidence type="ECO:0000313" key="5">
    <source>
        <dbReference type="EMBL" id="MSS13462.1"/>
    </source>
</evidence>
<gene>
    <name evidence="5" type="ORF">FYJ35_00070</name>
</gene>
<dbReference type="PANTHER" id="PTHR38149">
    <property type="entry name" value="ATPASE"/>
    <property type="match status" value="1"/>
</dbReference>
<dbReference type="Pfam" id="PF20446">
    <property type="entry name" value="ABC_N"/>
    <property type="match status" value="1"/>
</dbReference>
<dbReference type="Pfam" id="PF09818">
    <property type="entry name" value="ABC_ATPase"/>
    <property type="match status" value="1"/>
</dbReference>
<feature type="domain" description="ATPase of the ABC class N-terminal" evidence="3">
    <location>
        <begin position="5"/>
        <end position="165"/>
    </location>
</feature>
<accession>A0A6L5X557</accession>
<keyword evidence="6" id="KW-1185">Reference proteome</keyword>
<dbReference type="Proteomes" id="UP000481852">
    <property type="component" value="Unassembled WGS sequence"/>
</dbReference>
<name>A0A6L5X557_9FIRM</name>
<dbReference type="AlphaFoldDB" id="A0A6L5X557"/>
<feature type="region of interest" description="Disordered" evidence="1">
    <location>
        <begin position="435"/>
        <end position="465"/>
    </location>
</feature>
<dbReference type="SUPFAM" id="SSF52540">
    <property type="entry name" value="P-loop containing nucleoside triphosphate hydrolases"/>
    <property type="match status" value="1"/>
</dbReference>
<feature type="domain" description="MRB1590-like C-terminal" evidence="4">
    <location>
        <begin position="467"/>
        <end position="565"/>
    </location>
</feature>
<dbReference type="InterPro" id="IPR046833">
    <property type="entry name" value="ABC_N"/>
</dbReference>
<evidence type="ECO:0000259" key="4">
    <source>
        <dbReference type="Pfam" id="PF21117"/>
    </source>
</evidence>
<dbReference type="InterPro" id="IPR027417">
    <property type="entry name" value="P-loop_NTPase"/>
</dbReference>
<proteinExistence type="predicted"/>
<feature type="compositionally biased region" description="Basic and acidic residues" evidence="1">
    <location>
        <begin position="446"/>
        <end position="464"/>
    </location>
</feature>
<dbReference type="EMBL" id="VULZ01000001">
    <property type="protein sequence ID" value="MSS13462.1"/>
    <property type="molecule type" value="Genomic_DNA"/>
</dbReference>
<feature type="domain" description="ATPase of the ABC class C-terminal" evidence="2">
    <location>
        <begin position="171"/>
        <end position="434"/>
    </location>
</feature>
<comment type="caution">
    <text evidence="5">The sequence shown here is derived from an EMBL/GenBank/DDBJ whole genome shotgun (WGS) entry which is preliminary data.</text>
</comment>
<dbReference type="InterPro" id="IPR046834">
    <property type="entry name" value="ABC_ATPase_C"/>
</dbReference>
<evidence type="ECO:0000259" key="2">
    <source>
        <dbReference type="Pfam" id="PF09818"/>
    </source>
</evidence>
<dbReference type="PANTHER" id="PTHR38149:SF1">
    <property type="entry name" value="ATPASE"/>
    <property type="match status" value="1"/>
</dbReference>
<evidence type="ECO:0000313" key="6">
    <source>
        <dbReference type="Proteomes" id="UP000481852"/>
    </source>
</evidence>
<organism evidence="5 6">
    <name type="scientific">Porcincola intestinalis</name>
    <dbReference type="NCBI Taxonomy" id="2606632"/>
    <lineage>
        <taxon>Bacteria</taxon>
        <taxon>Bacillati</taxon>
        <taxon>Bacillota</taxon>
        <taxon>Clostridia</taxon>
        <taxon>Lachnospirales</taxon>
        <taxon>Lachnospiraceae</taxon>
        <taxon>Porcincola</taxon>
    </lineage>
</organism>
<sequence length="568" mass="62539">MKTKDDLLRMLRSIDHRGYPAYKSLAGSYDFGTYALHIIHVQGDLFAAPSDLEVSVKAANSHWPAEACGRYETRVALQDMILRRFSAGLNQVSGKAGGSGKSGNLSASRPGQEILDRSACQLDKEGGVTLRFYAGFPAAGRTVLAGELEKMLFDYLPEVVRKSACAAAWKKETVRDVLNLAEDQACLRSELERLSLCAFVADGAILPRESGISQRPLKDALPFRSPDEDRITLQLPHHGTISGMAVRRGITLIIGGGYHGKSTLLKALELGVYNHIAGDGREYVVTDETAVKIRAEDGRCVSGDDISLFINHLPNHKDTTAFFTDNASGSTSQAASVVEAMECGARTLLMDEDTCATNFMVRDELMQRIVSESDEPITPFSDRMRLLYEKAGISTILVAGSSGAFFSQADTIIQMNQYEPKDVTEKVRAIVPFPKQEKSPSVSVSPKEDRRYPRPGSDFREERGRVKHKSLGTDGFLIGHGETDLRLVEQLADKEQSECLARTFLWMAKGGMNGRRTVAALADEWEQTFRREGFGMYRENGPVSGSMAKPRKQELAAAISRCRGLIWR</sequence>
<dbReference type="InterPro" id="IPR019195">
    <property type="entry name" value="ABC_ATPase_put"/>
</dbReference>
<evidence type="ECO:0000256" key="1">
    <source>
        <dbReference type="SAM" id="MobiDB-lite"/>
    </source>
</evidence>
<dbReference type="InterPro" id="IPR049069">
    <property type="entry name" value="MRB1590-like_C"/>
</dbReference>
<protein>
    <submittedName>
        <fullName evidence="5">ABC-ATPase domain-containing protein</fullName>
    </submittedName>
</protein>